<keyword evidence="4" id="KW-1185">Reference proteome</keyword>
<dbReference type="GO" id="GO:0008897">
    <property type="term" value="F:holo-[acyl-carrier-protein] synthase activity"/>
    <property type="evidence" value="ECO:0007669"/>
    <property type="project" value="InterPro"/>
</dbReference>
<accession>A0AAN7BPK3</accession>
<dbReference type="GO" id="GO:0000287">
    <property type="term" value="F:magnesium ion binding"/>
    <property type="evidence" value="ECO:0007669"/>
    <property type="project" value="InterPro"/>
</dbReference>
<gene>
    <name evidence="3" type="ORF">QBC38DRAFT_340355</name>
</gene>
<dbReference type="SUPFAM" id="SSF56214">
    <property type="entry name" value="4'-phosphopantetheinyl transferase"/>
    <property type="match status" value="1"/>
</dbReference>
<dbReference type="EMBL" id="MU865342">
    <property type="protein sequence ID" value="KAK4226763.1"/>
    <property type="molecule type" value="Genomic_DNA"/>
</dbReference>
<reference evidence="3" key="1">
    <citation type="journal article" date="2023" name="Mol. Phylogenet. Evol.">
        <title>Genome-scale phylogeny and comparative genomics of the fungal order Sordariales.</title>
        <authorList>
            <person name="Hensen N."/>
            <person name="Bonometti L."/>
            <person name="Westerberg I."/>
            <person name="Brannstrom I.O."/>
            <person name="Guillou S."/>
            <person name="Cros-Aarteil S."/>
            <person name="Calhoun S."/>
            <person name="Haridas S."/>
            <person name="Kuo A."/>
            <person name="Mondo S."/>
            <person name="Pangilinan J."/>
            <person name="Riley R."/>
            <person name="LaButti K."/>
            <person name="Andreopoulos B."/>
            <person name="Lipzen A."/>
            <person name="Chen C."/>
            <person name="Yan M."/>
            <person name="Daum C."/>
            <person name="Ng V."/>
            <person name="Clum A."/>
            <person name="Steindorff A."/>
            <person name="Ohm R.A."/>
            <person name="Martin F."/>
            <person name="Silar P."/>
            <person name="Natvig D.O."/>
            <person name="Lalanne C."/>
            <person name="Gautier V."/>
            <person name="Ament-Velasquez S.L."/>
            <person name="Kruys A."/>
            <person name="Hutchinson M.I."/>
            <person name="Powell A.J."/>
            <person name="Barry K."/>
            <person name="Miller A.N."/>
            <person name="Grigoriev I.V."/>
            <person name="Debuchy R."/>
            <person name="Gladieux P."/>
            <person name="Hiltunen Thoren M."/>
            <person name="Johannesson H."/>
        </authorList>
    </citation>
    <scope>NUCLEOTIDE SEQUENCE</scope>
    <source>
        <strain evidence="3">CBS 990.96</strain>
    </source>
</reference>
<feature type="non-terminal residue" evidence="3">
    <location>
        <position position="171"/>
    </location>
</feature>
<organism evidence="3 4">
    <name type="scientific">Podospora fimiseda</name>
    <dbReference type="NCBI Taxonomy" id="252190"/>
    <lineage>
        <taxon>Eukaryota</taxon>
        <taxon>Fungi</taxon>
        <taxon>Dikarya</taxon>
        <taxon>Ascomycota</taxon>
        <taxon>Pezizomycotina</taxon>
        <taxon>Sordariomycetes</taxon>
        <taxon>Sordariomycetidae</taxon>
        <taxon>Sordariales</taxon>
        <taxon>Podosporaceae</taxon>
        <taxon>Podospora</taxon>
    </lineage>
</organism>
<evidence type="ECO:0000313" key="3">
    <source>
        <dbReference type="EMBL" id="KAK4226763.1"/>
    </source>
</evidence>
<evidence type="ECO:0000256" key="1">
    <source>
        <dbReference type="ARBA" id="ARBA00022679"/>
    </source>
</evidence>
<keyword evidence="1" id="KW-0808">Transferase</keyword>
<dbReference type="InterPro" id="IPR037143">
    <property type="entry name" value="4-PPantetheinyl_Trfase_dom_sf"/>
</dbReference>
<feature type="domain" description="4'-phosphopantetheinyl transferase" evidence="2">
    <location>
        <begin position="12"/>
        <end position="105"/>
    </location>
</feature>
<reference evidence="3" key="2">
    <citation type="submission" date="2023-05" db="EMBL/GenBank/DDBJ databases">
        <authorList>
            <consortium name="Lawrence Berkeley National Laboratory"/>
            <person name="Steindorff A."/>
            <person name="Hensen N."/>
            <person name="Bonometti L."/>
            <person name="Westerberg I."/>
            <person name="Brannstrom I.O."/>
            <person name="Guillou S."/>
            <person name="Cros-Aarteil S."/>
            <person name="Calhoun S."/>
            <person name="Haridas S."/>
            <person name="Kuo A."/>
            <person name="Mondo S."/>
            <person name="Pangilinan J."/>
            <person name="Riley R."/>
            <person name="Labutti K."/>
            <person name="Andreopoulos B."/>
            <person name="Lipzen A."/>
            <person name="Chen C."/>
            <person name="Yanf M."/>
            <person name="Daum C."/>
            <person name="Ng V."/>
            <person name="Clum A."/>
            <person name="Ohm R."/>
            <person name="Martin F."/>
            <person name="Silar P."/>
            <person name="Natvig D."/>
            <person name="Lalanne C."/>
            <person name="Gautier V."/>
            <person name="Ament-Velasquez S.L."/>
            <person name="Kruys A."/>
            <person name="Hutchinson M.I."/>
            <person name="Powell A.J."/>
            <person name="Barry K."/>
            <person name="Miller A.N."/>
            <person name="Grigoriev I.V."/>
            <person name="Debuchy R."/>
            <person name="Gladieux P."/>
            <person name="Thoren M.H."/>
            <person name="Johannesson H."/>
        </authorList>
    </citation>
    <scope>NUCLEOTIDE SEQUENCE</scope>
    <source>
        <strain evidence="3">CBS 990.96</strain>
    </source>
</reference>
<dbReference type="AlphaFoldDB" id="A0AAN7BPK3"/>
<sequence length="171" mass="18440">PPLPVFLSPIKIGTDICSTNRIYKILRGPNATRFVARVLTEKEISEAKEKREWFDSVLRQIEGGKEEDEKALKRLSEFLAGRWAAKEAAVKAHPWLRLGLRDVEVVGGGDGEGGDGGGVDRGNGSEAPMVLVRNGEGGKGEEEKQQLGLVSISHDGGFAVGVCVGWEMSKV</sequence>
<dbReference type="Proteomes" id="UP001301958">
    <property type="component" value="Unassembled WGS sequence"/>
</dbReference>
<dbReference type="InterPro" id="IPR008278">
    <property type="entry name" value="4-PPantetheinyl_Trfase_dom"/>
</dbReference>
<dbReference type="Gene3D" id="3.90.470.20">
    <property type="entry name" value="4'-phosphopantetheinyl transferase domain"/>
    <property type="match status" value="1"/>
</dbReference>
<protein>
    <recommendedName>
        <fullName evidence="2">4'-phosphopantetheinyl transferase domain-containing protein</fullName>
    </recommendedName>
</protein>
<evidence type="ECO:0000259" key="2">
    <source>
        <dbReference type="Pfam" id="PF01648"/>
    </source>
</evidence>
<name>A0AAN7BPK3_9PEZI</name>
<proteinExistence type="predicted"/>
<dbReference type="Pfam" id="PF01648">
    <property type="entry name" value="ACPS"/>
    <property type="match status" value="1"/>
</dbReference>
<evidence type="ECO:0000313" key="4">
    <source>
        <dbReference type="Proteomes" id="UP001301958"/>
    </source>
</evidence>
<feature type="non-terminal residue" evidence="3">
    <location>
        <position position="1"/>
    </location>
</feature>
<comment type="caution">
    <text evidence="3">The sequence shown here is derived from an EMBL/GenBank/DDBJ whole genome shotgun (WGS) entry which is preliminary data.</text>
</comment>